<organism evidence="1 2">
    <name type="scientific">Catharanthus roseus</name>
    <name type="common">Madagascar periwinkle</name>
    <name type="synonym">Vinca rosea</name>
    <dbReference type="NCBI Taxonomy" id="4058"/>
    <lineage>
        <taxon>Eukaryota</taxon>
        <taxon>Viridiplantae</taxon>
        <taxon>Streptophyta</taxon>
        <taxon>Embryophyta</taxon>
        <taxon>Tracheophyta</taxon>
        <taxon>Spermatophyta</taxon>
        <taxon>Magnoliopsida</taxon>
        <taxon>eudicotyledons</taxon>
        <taxon>Gunneridae</taxon>
        <taxon>Pentapetalae</taxon>
        <taxon>asterids</taxon>
        <taxon>lamiids</taxon>
        <taxon>Gentianales</taxon>
        <taxon>Apocynaceae</taxon>
        <taxon>Rauvolfioideae</taxon>
        <taxon>Vinceae</taxon>
        <taxon>Catharanthinae</taxon>
        <taxon>Catharanthus</taxon>
    </lineage>
</organism>
<protein>
    <submittedName>
        <fullName evidence="1">Uncharacterized protein</fullName>
    </submittedName>
</protein>
<dbReference type="Proteomes" id="UP001060085">
    <property type="component" value="Linkage Group LG08"/>
</dbReference>
<gene>
    <name evidence="1" type="ORF">M9H77_35609</name>
</gene>
<dbReference type="EMBL" id="CM044708">
    <property type="protein sequence ID" value="KAI5649604.1"/>
    <property type="molecule type" value="Genomic_DNA"/>
</dbReference>
<name>A0ACB9ZR87_CATRO</name>
<proteinExistence type="predicted"/>
<keyword evidence="2" id="KW-1185">Reference proteome</keyword>
<evidence type="ECO:0000313" key="2">
    <source>
        <dbReference type="Proteomes" id="UP001060085"/>
    </source>
</evidence>
<accession>A0ACB9ZR87</accession>
<sequence>MEYEVAVHRSAQQDGEEEEKLNLYLNIVKTVAVKVQKSETARNLKAMLKDQEGIPQCFLEIFFRVIVVETKSYDCIKNVKSLISAKEGIYSDDFSLIHSGKVLEDDKTLISLNITGESTLHVVTKPRNMLPISVKIPSGETLKIEMNASQKVSDIKTIVESIVGFPVDDTIITYEGRELKYSKAIYWYNLTEESVLEMSLKPQTFPVFIRRGYGKTITLDVCGESLVKDVKDKIVHRIKVPAHVLQNLVFEGKILNDARNLASYDIERDSTLILSLRPSQH</sequence>
<evidence type="ECO:0000313" key="1">
    <source>
        <dbReference type="EMBL" id="KAI5649604.1"/>
    </source>
</evidence>
<reference evidence="2" key="1">
    <citation type="journal article" date="2023" name="Nat. Plants">
        <title>Single-cell RNA sequencing provides a high-resolution roadmap for understanding the multicellular compartmentation of specialized metabolism.</title>
        <authorList>
            <person name="Sun S."/>
            <person name="Shen X."/>
            <person name="Li Y."/>
            <person name="Li Y."/>
            <person name="Wang S."/>
            <person name="Li R."/>
            <person name="Zhang H."/>
            <person name="Shen G."/>
            <person name="Guo B."/>
            <person name="Wei J."/>
            <person name="Xu J."/>
            <person name="St-Pierre B."/>
            <person name="Chen S."/>
            <person name="Sun C."/>
        </authorList>
    </citation>
    <scope>NUCLEOTIDE SEQUENCE [LARGE SCALE GENOMIC DNA]</scope>
</reference>
<comment type="caution">
    <text evidence="1">The sequence shown here is derived from an EMBL/GenBank/DDBJ whole genome shotgun (WGS) entry which is preliminary data.</text>
</comment>